<evidence type="ECO:0000256" key="4">
    <source>
        <dbReference type="ARBA" id="ARBA00014097"/>
    </source>
</evidence>
<dbReference type="GO" id="GO:0005739">
    <property type="term" value="C:mitochondrion"/>
    <property type="evidence" value="ECO:0007669"/>
    <property type="project" value="UniProtKB-SubCell"/>
</dbReference>
<dbReference type="GO" id="GO:0007005">
    <property type="term" value="P:mitochondrion organization"/>
    <property type="evidence" value="ECO:0007669"/>
    <property type="project" value="InterPro"/>
</dbReference>
<dbReference type="OMA" id="DNGWGGF"/>
<sequence>MHEIITLSASQRANHLTTQFFNCQEELLYTVGEKPNEPSIFLNPTIDRISKTVAYSPRAILWDARTGNGSLATYQYAPDTHDYHYQDTDAPTPVSSTNIMTTHPRIPQSEYQKALDKNEPLPRLNKENTKYWSDYSKLIYSPKSFRGLKNWYHDIKNPNLPDFHNLQQRQFTDFAMGFDEFKSFCMDDFIDEQLRIQLENCDTIQGFNLVTDLDSGWGGFSSKLLEELRDELPKVDVFTWGFNDNDYYSGAKGDVKNKIRSTVYLGRESNLFFPLWSENNALSNWEIGGKCCKIFDTINSLFSQKSPEQIKKMSFLEDCLMLDDKARKFVTNMIETDNSNDYSFYSRVTPFGKNAKLNRCHEFSICQLSRSSNPSTSGKEKSHLKNKQELYTYPYYPSDTIPDVYKEEVEFMINLKLTEHCRDVFNHWSDYVSRRFRFDEDREELKDELSTMAAAYEIGWYDDEDSGDDQ</sequence>
<reference key="2">
    <citation type="submission" date="2011-08" db="EMBL/GenBank/DDBJ databases">
        <title>Genome sequence of Naumovozyma castellii.</title>
        <authorList>
            <person name="Gordon J.L."/>
            <person name="Armisen D."/>
            <person name="Proux-Wera E."/>
            <person name="OhEigeartaigh S.S."/>
            <person name="Byrne K.P."/>
            <person name="Wolfe K.H."/>
        </authorList>
    </citation>
    <scope>NUCLEOTIDE SEQUENCE</scope>
    <source>
        <strain>Type strain:CBS 4309</strain>
    </source>
</reference>
<proteinExistence type="inferred from homology"/>
<keyword evidence="10" id="KW-1185">Reference proteome</keyword>
<dbReference type="Pfam" id="PF10644">
    <property type="entry name" value="Misat_Tub_SegII"/>
    <property type="match status" value="1"/>
</dbReference>
<dbReference type="GeneID" id="96902681"/>
<dbReference type="KEGG" id="ncs:NCAS_0C01070"/>
<dbReference type="eggNOG" id="KOG2530">
    <property type="taxonomic scope" value="Eukaryota"/>
</dbReference>
<evidence type="ECO:0000256" key="3">
    <source>
        <dbReference type="ARBA" id="ARBA00008507"/>
    </source>
</evidence>
<dbReference type="PANTHER" id="PTHR13391:SF0">
    <property type="entry name" value="PROTEIN MISATO HOMOLOG 1"/>
    <property type="match status" value="1"/>
</dbReference>
<comment type="function">
    <text evidence="1">Involved in the partitioning of the mitochondrial organelle and mitochondrial DNA (mtDNA) inheritance.</text>
</comment>
<dbReference type="RefSeq" id="XP_003675464.1">
    <property type="nucleotide sequence ID" value="XM_003675416.1"/>
</dbReference>
<evidence type="ECO:0000256" key="6">
    <source>
        <dbReference type="ARBA" id="ARBA00023128"/>
    </source>
</evidence>
<dbReference type="PANTHER" id="PTHR13391">
    <property type="entry name" value="MITOCHONDRIAL DISTRIBUTION REGULATOR MISATO"/>
    <property type="match status" value="1"/>
</dbReference>
<dbReference type="InParanoid" id="G0VC88"/>
<name>G0VC88_NAUCA</name>
<keyword evidence="6" id="KW-0496">Mitochondrion</keyword>
<evidence type="ECO:0000259" key="7">
    <source>
        <dbReference type="Pfam" id="PF10644"/>
    </source>
</evidence>
<comment type="subcellular location">
    <subcellularLocation>
        <location evidence="2">Mitochondrion</location>
    </subcellularLocation>
</comment>
<protein>
    <recommendedName>
        <fullName evidence="4">Protein DML1</fullName>
    </recommendedName>
    <alternativeName>
        <fullName evidence="5">Protein dml1</fullName>
    </alternativeName>
</protein>
<dbReference type="SUPFAM" id="SSF52490">
    <property type="entry name" value="Tubulin nucleotide-binding domain-like"/>
    <property type="match status" value="1"/>
</dbReference>
<dbReference type="AlphaFoldDB" id="G0VC88"/>
<dbReference type="GO" id="GO:0006276">
    <property type="term" value="P:plasmid maintenance"/>
    <property type="evidence" value="ECO:0007669"/>
    <property type="project" value="EnsemblFungi"/>
</dbReference>
<dbReference type="InterPro" id="IPR029209">
    <property type="entry name" value="DML1/Misato_tubulin"/>
</dbReference>
<dbReference type="OrthoDB" id="271881at2759"/>
<evidence type="ECO:0000256" key="5">
    <source>
        <dbReference type="ARBA" id="ARBA00022030"/>
    </source>
</evidence>
<reference evidence="9 10" key="1">
    <citation type="journal article" date="2011" name="Proc. Natl. Acad. Sci. U.S.A.">
        <title>Evolutionary erosion of yeast sex chromosomes by mating-type switching accidents.</title>
        <authorList>
            <person name="Gordon J.L."/>
            <person name="Armisen D."/>
            <person name="Proux-Wera E."/>
            <person name="Oheigeartaigh S.S."/>
            <person name="Byrne K.P."/>
            <person name="Wolfe K.H."/>
        </authorList>
    </citation>
    <scope>NUCLEOTIDE SEQUENCE [LARGE SCALE GENOMIC DNA]</scope>
    <source>
        <strain evidence="10">ATCC 76901 / BCRC 22586 / CBS 4309 / NBRC 1992 / NRRL Y-12630</strain>
    </source>
</reference>
<dbReference type="InterPro" id="IPR019605">
    <property type="entry name" value="Misato_II_tubulin-like"/>
</dbReference>
<dbReference type="STRING" id="1064592.G0VC88"/>
<evidence type="ECO:0000259" key="8">
    <source>
        <dbReference type="Pfam" id="PF14881"/>
    </source>
</evidence>
<evidence type="ECO:0000256" key="2">
    <source>
        <dbReference type="ARBA" id="ARBA00004173"/>
    </source>
</evidence>
<dbReference type="Gene3D" id="3.40.50.1440">
    <property type="entry name" value="Tubulin/FtsZ, GTPase domain"/>
    <property type="match status" value="1"/>
</dbReference>
<dbReference type="HOGENOM" id="CLU_022511_2_2_1"/>
<feature type="domain" description="Misato Segment II tubulin-like" evidence="7">
    <location>
        <begin position="2"/>
        <end position="117"/>
    </location>
</feature>
<dbReference type="InterPro" id="IPR036525">
    <property type="entry name" value="Tubulin/FtsZ_GTPase_sf"/>
</dbReference>
<evidence type="ECO:0000313" key="10">
    <source>
        <dbReference type="Proteomes" id="UP000001640"/>
    </source>
</evidence>
<organism evidence="9 10">
    <name type="scientific">Naumovozyma castellii</name>
    <name type="common">Yeast</name>
    <name type="synonym">Saccharomyces castellii</name>
    <dbReference type="NCBI Taxonomy" id="27288"/>
    <lineage>
        <taxon>Eukaryota</taxon>
        <taxon>Fungi</taxon>
        <taxon>Dikarya</taxon>
        <taxon>Ascomycota</taxon>
        <taxon>Saccharomycotina</taxon>
        <taxon>Saccharomycetes</taxon>
        <taxon>Saccharomycetales</taxon>
        <taxon>Saccharomycetaceae</taxon>
        <taxon>Naumovozyma</taxon>
    </lineage>
</organism>
<evidence type="ECO:0000256" key="1">
    <source>
        <dbReference type="ARBA" id="ARBA00003757"/>
    </source>
</evidence>
<feature type="domain" description="DML1/Misato tubulin" evidence="8">
    <location>
        <begin position="122"/>
        <end position="289"/>
    </location>
</feature>
<dbReference type="InterPro" id="IPR049942">
    <property type="entry name" value="DML1/Misato"/>
</dbReference>
<dbReference type="Proteomes" id="UP000001640">
    <property type="component" value="Chromosome 3"/>
</dbReference>
<dbReference type="EMBL" id="HE576754">
    <property type="protein sequence ID" value="CCC69097.1"/>
    <property type="molecule type" value="Genomic_DNA"/>
</dbReference>
<accession>G0VC88</accession>
<comment type="similarity">
    <text evidence="3">Belongs to the misato family.</text>
</comment>
<evidence type="ECO:0000313" key="9">
    <source>
        <dbReference type="EMBL" id="CCC69097.1"/>
    </source>
</evidence>
<dbReference type="FunCoup" id="G0VC88">
    <property type="interactions" value="95"/>
</dbReference>
<gene>
    <name evidence="9" type="primary">NCAS0C01070</name>
    <name evidence="9" type="ordered locus">NCAS_0C01070</name>
</gene>
<dbReference type="Pfam" id="PF14881">
    <property type="entry name" value="Tubulin_3"/>
    <property type="match status" value="1"/>
</dbReference>